<dbReference type="CDD" id="cd11386">
    <property type="entry name" value="MCP_signal"/>
    <property type="match status" value="1"/>
</dbReference>
<dbReference type="PROSITE" id="PS50111">
    <property type="entry name" value="CHEMOTAXIS_TRANSDUC_2"/>
    <property type="match status" value="1"/>
</dbReference>
<feature type="transmembrane region" description="Helical" evidence="7">
    <location>
        <begin position="26"/>
        <end position="47"/>
    </location>
</feature>
<dbReference type="SMART" id="SM00304">
    <property type="entry name" value="HAMP"/>
    <property type="match status" value="2"/>
</dbReference>
<comment type="similarity">
    <text evidence="3">Belongs to the methyl-accepting chemotaxis (MCP) protein family.</text>
</comment>
<feature type="region of interest" description="Disordered" evidence="6">
    <location>
        <begin position="789"/>
        <end position="838"/>
    </location>
</feature>
<dbReference type="Gene3D" id="6.10.340.10">
    <property type="match status" value="1"/>
</dbReference>
<dbReference type="FunFam" id="1.10.287.950:FF:000001">
    <property type="entry name" value="Methyl-accepting chemotaxis sensory transducer"/>
    <property type="match status" value="1"/>
</dbReference>
<keyword evidence="12" id="KW-1185">Reference proteome</keyword>
<evidence type="ECO:0000256" key="6">
    <source>
        <dbReference type="SAM" id="MobiDB-lite"/>
    </source>
</evidence>
<feature type="domain" description="HAMP" evidence="9">
    <location>
        <begin position="500"/>
        <end position="546"/>
    </location>
</feature>
<keyword evidence="5" id="KW-0175">Coiled coil</keyword>
<dbReference type="SUPFAM" id="SSF158472">
    <property type="entry name" value="HAMP domain-like"/>
    <property type="match status" value="1"/>
</dbReference>
<keyword evidence="2" id="KW-0145">Chemotaxis</keyword>
<feature type="compositionally biased region" description="Low complexity" evidence="6">
    <location>
        <begin position="823"/>
        <end position="838"/>
    </location>
</feature>
<dbReference type="GO" id="GO:0006935">
    <property type="term" value="P:chemotaxis"/>
    <property type="evidence" value="ECO:0007669"/>
    <property type="project" value="UniProtKB-KW"/>
</dbReference>
<evidence type="ECO:0000256" key="7">
    <source>
        <dbReference type="SAM" id="Phobius"/>
    </source>
</evidence>
<dbReference type="SMART" id="SM00283">
    <property type="entry name" value="MA"/>
    <property type="match status" value="1"/>
</dbReference>
<dbReference type="Gene3D" id="1.10.287.950">
    <property type="entry name" value="Methyl-accepting chemotaxis protein"/>
    <property type="match status" value="1"/>
</dbReference>
<feature type="domain" description="Methyl-accepting transducer" evidence="8">
    <location>
        <begin position="551"/>
        <end position="780"/>
    </location>
</feature>
<comment type="subcellular location">
    <subcellularLocation>
        <location evidence="1">Membrane</location>
    </subcellularLocation>
</comment>
<keyword evidence="7" id="KW-1133">Transmembrane helix</keyword>
<feature type="transmembrane region" description="Helical" evidence="7">
    <location>
        <begin position="328"/>
        <end position="352"/>
    </location>
</feature>
<dbReference type="InterPro" id="IPR051310">
    <property type="entry name" value="MCP_chemotaxis"/>
</dbReference>
<name>A0A438AE62_9RHOB</name>
<dbReference type="Pfam" id="PF18947">
    <property type="entry name" value="HAMP_2"/>
    <property type="match status" value="1"/>
</dbReference>
<evidence type="ECO:0000259" key="8">
    <source>
        <dbReference type="PROSITE" id="PS50111"/>
    </source>
</evidence>
<keyword evidence="7" id="KW-0812">Transmembrane</keyword>
<evidence type="ECO:0000259" key="10">
    <source>
        <dbReference type="PROSITE" id="PS50906"/>
    </source>
</evidence>
<evidence type="ECO:0000313" key="11">
    <source>
        <dbReference type="EMBL" id="RVV96984.1"/>
    </source>
</evidence>
<dbReference type="PRINTS" id="PR00260">
    <property type="entry name" value="CHEMTRNSDUCR"/>
</dbReference>
<keyword evidence="4" id="KW-0807">Transducer</keyword>
<dbReference type="SUPFAM" id="SSF58104">
    <property type="entry name" value="Methyl-accepting chemotaxis protein (MCP) signaling domain"/>
    <property type="match status" value="1"/>
</dbReference>
<dbReference type="AlphaFoldDB" id="A0A438AE62"/>
<dbReference type="GO" id="GO:0007165">
    <property type="term" value="P:signal transduction"/>
    <property type="evidence" value="ECO:0007669"/>
    <property type="project" value="UniProtKB-KW"/>
</dbReference>
<evidence type="ECO:0000256" key="2">
    <source>
        <dbReference type="ARBA" id="ARBA00022500"/>
    </source>
</evidence>
<gene>
    <name evidence="11" type="ORF">EKE94_15040</name>
</gene>
<dbReference type="Pfam" id="PF00672">
    <property type="entry name" value="HAMP"/>
    <property type="match status" value="1"/>
</dbReference>
<dbReference type="OrthoDB" id="5349256at2"/>
<comment type="caution">
    <text evidence="11">The sequence shown here is derived from an EMBL/GenBank/DDBJ whole genome shotgun (WGS) entry which is preliminary data.</text>
</comment>
<reference evidence="11 12" key="1">
    <citation type="submission" date="2018-11" db="EMBL/GenBank/DDBJ databases">
        <title>Mesobaculum littorinae gen. nov., sp. nov., isolated from Littorina scabra that represents a novel genus of the order Rhodobacteraceae.</title>
        <authorList>
            <person name="Li F."/>
        </authorList>
    </citation>
    <scope>NUCLEOTIDE SEQUENCE [LARGE SCALE GENOMIC DNA]</scope>
    <source>
        <strain evidence="11 12">M0103</strain>
    </source>
</reference>
<dbReference type="InterPro" id="IPR010910">
    <property type="entry name" value="Nitrate/nitrite_sensing_bac"/>
</dbReference>
<evidence type="ECO:0000256" key="3">
    <source>
        <dbReference type="ARBA" id="ARBA00029447"/>
    </source>
</evidence>
<proteinExistence type="inferred from homology"/>
<dbReference type="InterPro" id="IPR004090">
    <property type="entry name" value="Chemotax_Me-accpt_rcpt"/>
</dbReference>
<dbReference type="GO" id="GO:0016020">
    <property type="term" value="C:membrane"/>
    <property type="evidence" value="ECO:0007669"/>
    <property type="project" value="UniProtKB-SubCell"/>
</dbReference>
<dbReference type="PANTHER" id="PTHR43531">
    <property type="entry name" value="PROTEIN ICFG"/>
    <property type="match status" value="1"/>
</dbReference>
<organism evidence="11 12">
    <name type="scientific">Mesobaculum littorinae</name>
    <dbReference type="NCBI Taxonomy" id="2486419"/>
    <lineage>
        <taxon>Bacteria</taxon>
        <taxon>Pseudomonadati</taxon>
        <taxon>Pseudomonadota</taxon>
        <taxon>Alphaproteobacteria</taxon>
        <taxon>Rhodobacterales</taxon>
        <taxon>Roseobacteraceae</taxon>
        <taxon>Mesobaculum</taxon>
    </lineage>
</organism>
<dbReference type="Pfam" id="PF00015">
    <property type="entry name" value="MCPsignal"/>
    <property type="match status" value="1"/>
</dbReference>
<keyword evidence="7" id="KW-0472">Membrane</keyword>
<evidence type="ECO:0000256" key="5">
    <source>
        <dbReference type="SAM" id="Coils"/>
    </source>
</evidence>
<dbReference type="InterPro" id="IPR003660">
    <property type="entry name" value="HAMP_dom"/>
</dbReference>
<dbReference type="PROSITE" id="PS50885">
    <property type="entry name" value="HAMP"/>
    <property type="match status" value="2"/>
</dbReference>
<evidence type="ECO:0000259" key="9">
    <source>
        <dbReference type="PROSITE" id="PS50885"/>
    </source>
</evidence>
<accession>A0A438AE62</accession>
<dbReference type="PROSITE" id="PS50906">
    <property type="entry name" value="NIT"/>
    <property type="match status" value="1"/>
</dbReference>
<sequence length="838" mass="88429">MVATLPLLDLVPMALNFVRESSIGAAMKYVAAVPLVGLLALSVWIVVPKVKEALVYSEISDATELATLMSSLVHEQQKERGATAVYLTTSGESYGAELREQRKVTETRRGLVVSDLSAYLERISGGEAHAEVARALEGVATELARLGEVRAQVDRLEISPAEAVAFYTGLNNRIIGAILQFGRLSDDSAVISSIDAFASFLSGKDLAGIERAIGSSAFSTGEFTLATLLRLKELISSQEAYYSFFLADAPVEAAQDFETIMNSEAAKNVQRMRDIAFDAGPGGDLQGVSGDSFFTAQTQKIDLLKDLEDAFARDLLTLLDKRTFAARVVVALSVLGLIAVIGLSLGMAILIARTIRSDMTDVTGAATAMAAGDLDVALPKSKGNELGQIAGALDQFRQSIITAQSREAEARAREKAEQERQRQAELAAQRAADEEAESERRQIEAQRAREQKIAQEIAAVVASCANGDFSQRLRTDDKDGVLAELCQGINDIGSATEEGLAGIAAVLDKLADGDLSGRVSNTHRGVFAKIAAQLNVTTEKLAAIVLQIISSSGTIDASSNEIADAMGDIARRTEQSAASLEETAAALEELSASVKSTADGAQTVQKAASDARSEAAESFEIAGETVEAMKGIEDSAKQISRIIDVIDDIAFQTNLLALNAGVEAARAGDAGRGFAVVASEVRGLAQRSSEAAREINAIVSGSQRQVEAGSASVNKSRDALERILTAINAVGERVNDIADATKQQSSGIAEINTAMSDLDRSTQQNAAMFEETTAASQAMRDEAQTLTGTVSHFKGGEGGKVVSLKQSRKQSELGTPHPTMQKAASAGAAATSDAWQQF</sequence>
<evidence type="ECO:0000256" key="4">
    <source>
        <dbReference type="PROSITE-ProRule" id="PRU00284"/>
    </source>
</evidence>
<feature type="domain" description="HAMP" evidence="9">
    <location>
        <begin position="353"/>
        <end position="405"/>
    </location>
</feature>
<dbReference type="GO" id="GO:0004888">
    <property type="term" value="F:transmembrane signaling receptor activity"/>
    <property type="evidence" value="ECO:0007669"/>
    <property type="project" value="InterPro"/>
</dbReference>
<dbReference type="InterPro" id="IPR004089">
    <property type="entry name" value="MCPsignal_dom"/>
</dbReference>
<evidence type="ECO:0000256" key="1">
    <source>
        <dbReference type="ARBA" id="ARBA00004370"/>
    </source>
</evidence>
<dbReference type="EMBL" id="RQXX01000006">
    <property type="protein sequence ID" value="RVV96984.1"/>
    <property type="molecule type" value="Genomic_DNA"/>
</dbReference>
<dbReference type="Proteomes" id="UP000285908">
    <property type="component" value="Unassembled WGS sequence"/>
</dbReference>
<protein>
    <submittedName>
        <fullName evidence="11">HAMP domain-containing protein</fullName>
    </submittedName>
</protein>
<dbReference type="Pfam" id="PF08376">
    <property type="entry name" value="NIT"/>
    <property type="match status" value="1"/>
</dbReference>
<dbReference type="InterPro" id="IPR013587">
    <property type="entry name" value="Nitrate/nitrite_sensing"/>
</dbReference>
<feature type="domain" description="NIT" evidence="10">
    <location>
        <begin position="67"/>
        <end position="322"/>
    </location>
</feature>
<evidence type="ECO:0000313" key="12">
    <source>
        <dbReference type="Proteomes" id="UP000285908"/>
    </source>
</evidence>
<dbReference type="PANTHER" id="PTHR43531:SF11">
    <property type="entry name" value="METHYL-ACCEPTING CHEMOTAXIS PROTEIN 3"/>
    <property type="match status" value="1"/>
</dbReference>
<feature type="coiled-coil region" evidence="5">
    <location>
        <begin position="406"/>
        <end position="456"/>
    </location>
</feature>